<evidence type="ECO:0000313" key="13">
    <source>
        <dbReference type="EnsemblMetazoa" id="XP_020910787.1"/>
    </source>
</evidence>
<keyword evidence="8 12" id="KW-0472">Membrane</keyword>
<name>A0A913XW53_EXADI</name>
<evidence type="ECO:0000256" key="12">
    <source>
        <dbReference type="SAM" id="Phobius"/>
    </source>
</evidence>
<dbReference type="EnsemblMetazoa" id="XM_021055128.2">
    <property type="protein sequence ID" value="XP_020910787.1"/>
    <property type="gene ID" value="LOC110248585"/>
</dbReference>
<sequence length="500" mass="57338">MADTTERANDDSFKTGKNKCQYVQQFCCETSLHGVRFLFDRKGVVRLLWFLALGTAFAFCGYQIYWTFHDFFQRPFSTTIITKRPREISFPAVTICNLNHVSKKEYAKATRAYEVNKTDEQLERDIQLTMASMQRRGNQSDLSSNDELSMFKLLNASENYHRRGNRLLNTLKQYSHKIEGMLSFDWIEPCVWRGVKCSPANFSSFVTLRMGQCFTFNSGEKGHERLKSYIPGPTNGLRLRLNVEEEDHVSDSTSNIAGFKVSIQHQDEYPGVDEFGFALQPGTHTFAAIRAFKMKRLEDPYEAKCSSPKDEISKAYNKTYSVNSCSLLCFMRYIAQACGCQLMMEIIPGKEVCSLKESFECGYPKVFERRPQSVRDCVAKCPEPCEQMVYETKLSYASASSKAFIKRIKSPTLQNMTMEEKVEYIRNNMVSLDVYFEEIKYDLVNQTESISTTSLFGTVGGYLGLFLGMSLLTVLEFLDFLFLCFYKMICRSSKTAATQN</sequence>
<feature type="transmembrane region" description="Helical" evidence="12">
    <location>
        <begin position="47"/>
        <end position="68"/>
    </location>
</feature>
<dbReference type="Pfam" id="PF00858">
    <property type="entry name" value="ASC"/>
    <property type="match status" value="1"/>
</dbReference>
<dbReference type="OrthoDB" id="5987228at2759"/>
<keyword evidence="7 11" id="KW-0406">Ion transport</keyword>
<comment type="similarity">
    <text evidence="11">Belongs to the amiloride-sensitive sodium channel (TC 1.A.6) family.</text>
</comment>
<dbReference type="PRINTS" id="PR01078">
    <property type="entry name" value="AMINACHANNEL"/>
</dbReference>
<dbReference type="RefSeq" id="XP_020910787.1">
    <property type="nucleotide sequence ID" value="XM_021055128.2"/>
</dbReference>
<accession>A0A913XW53</accession>
<evidence type="ECO:0000256" key="5">
    <source>
        <dbReference type="ARBA" id="ARBA00022989"/>
    </source>
</evidence>
<evidence type="ECO:0000256" key="4">
    <source>
        <dbReference type="ARBA" id="ARBA00022692"/>
    </source>
</evidence>
<evidence type="ECO:0000256" key="8">
    <source>
        <dbReference type="ARBA" id="ARBA00023136"/>
    </source>
</evidence>
<evidence type="ECO:0000256" key="9">
    <source>
        <dbReference type="ARBA" id="ARBA00023201"/>
    </source>
</evidence>
<keyword evidence="9 11" id="KW-0739">Sodium transport</keyword>
<evidence type="ECO:0000256" key="6">
    <source>
        <dbReference type="ARBA" id="ARBA00023053"/>
    </source>
</evidence>
<evidence type="ECO:0000256" key="2">
    <source>
        <dbReference type="ARBA" id="ARBA00022448"/>
    </source>
</evidence>
<evidence type="ECO:0000256" key="7">
    <source>
        <dbReference type="ARBA" id="ARBA00023065"/>
    </source>
</evidence>
<dbReference type="GeneID" id="110248585"/>
<dbReference type="KEGG" id="epa:110248585"/>
<dbReference type="AlphaFoldDB" id="A0A913XW53"/>
<comment type="subcellular location">
    <subcellularLocation>
        <location evidence="1">Membrane</location>
        <topology evidence="1">Multi-pass membrane protein</topology>
    </subcellularLocation>
</comment>
<feature type="transmembrane region" description="Helical" evidence="12">
    <location>
        <begin position="462"/>
        <end position="486"/>
    </location>
</feature>
<dbReference type="OMA" id="CEMINIM"/>
<keyword evidence="4 11" id="KW-0812">Transmembrane</keyword>
<dbReference type="GO" id="GO:0005886">
    <property type="term" value="C:plasma membrane"/>
    <property type="evidence" value="ECO:0007669"/>
    <property type="project" value="TreeGrafter"/>
</dbReference>
<dbReference type="GO" id="GO:0015280">
    <property type="term" value="F:ligand-gated sodium channel activity"/>
    <property type="evidence" value="ECO:0007669"/>
    <property type="project" value="TreeGrafter"/>
</dbReference>
<dbReference type="PANTHER" id="PTHR11690:SF300">
    <property type="entry name" value="PICKPOCKET PROTEIN 19"/>
    <property type="match status" value="1"/>
</dbReference>
<dbReference type="Proteomes" id="UP000887567">
    <property type="component" value="Unplaced"/>
</dbReference>
<proteinExistence type="inferred from homology"/>
<keyword evidence="10 11" id="KW-0407">Ion channel</keyword>
<evidence type="ECO:0000256" key="11">
    <source>
        <dbReference type="RuleBase" id="RU000679"/>
    </source>
</evidence>
<dbReference type="Gene3D" id="1.10.287.770">
    <property type="entry name" value="YojJ-like"/>
    <property type="match status" value="1"/>
</dbReference>
<evidence type="ECO:0008006" key="15">
    <source>
        <dbReference type="Google" id="ProtNLM"/>
    </source>
</evidence>
<organism evidence="13 14">
    <name type="scientific">Exaiptasia diaphana</name>
    <name type="common">Tropical sea anemone</name>
    <name type="synonym">Aiptasia pulchella</name>
    <dbReference type="NCBI Taxonomy" id="2652724"/>
    <lineage>
        <taxon>Eukaryota</taxon>
        <taxon>Metazoa</taxon>
        <taxon>Cnidaria</taxon>
        <taxon>Anthozoa</taxon>
        <taxon>Hexacorallia</taxon>
        <taxon>Actiniaria</taxon>
        <taxon>Aiptasiidae</taxon>
        <taxon>Exaiptasia</taxon>
    </lineage>
</organism>
<keyword evidence="6" id="KW-0915">Sodium</keyword>
<reference evidence="13" key="1">
    <citation type="submission" date="2022-11" db="UniProtKB">
        <authorList>
            <consortium name="EnsemblMetazoa"/>
        </authorList>
    </citation>
    <scope>IDENTIFICATION</scope>
</reference>
<dbReference type="Gene3D" id="2.60.470.10">
    <property type="entry name" value="Acid-sensing ion channels like domains"/>
    <property type="match status" value="1"/>
</dbReference>
<evidence type="ECO:0000313" key="14">
    <source>
        <dbReference type="Proteomes" id="UP000887567"/>
    </source>
</evidence>
<keyword evidence="14" id="KW-1185">Reference proteome</keyword>
<evidence type="ECO:0000256" key="3">
    <source>
        <dbReference type="ARBA" id="ARBA00022461"/>
    </source>
</evidence>
<dbReference type="InterPro" id="IPR001873">
    <property type="entry name" value="ENaC"/>
</dbReference>
<keyword evidence="3 11" id="KW-0894">Sodium channel</keyword>
<evidence type="ECO:0000256" key="10">
    <source>
        <dbReference type="ARBA" id="ARBA00023303"/>
    </source>
</evidence>
<protein>
    <recommendedName>
        <fullName evidence="15">Amiloride-sensitive sodium channel</fullName>
    </recommendedName>
</protein>
<keyword evidence="2 11" id="KW-0813">Transport</keyword>
<dbReference type="PANTHER" id="PTHR11690">
    <property type="entry name" value="AMILORIDE-SENSITIVE SODIUM CHANNEL-RELATED"/>
    <property type="match status" value="1"/>
</dbReference>
<evidence type="ECO:0000256" key="1">
    <source>
        <dbReference type="ARBA" id="ARBA00004141"/>
    </source>
</evidence>
<keyword evidence="5 12" id="KW-1133">Transmembrane helix</keyword>